<dbReference type="Proteomes" id="UP001552299">
    <property type="component" value="Unassembled WGS sequence"/>
</dbReference>
<dbReference type="Pfam" id="PF03004">
    <property type="entry name" value="Transposase_24"/>
    <property type="match status" value="1"/>
</dbReference>
<comment type="caution">
    <text evidence="2">The sequence shown here is derived from an EMBL/GenBank/DDBJ whole genome shotgun (WGS) entry which is preliminary data.</text>
</comment>
<gene>
    <name evidence="2" type="ORF">M5K25_024600</name>
</gene>
<proteinExistence type="predicted"/>
<evidence type="ECO:0000313" key="3">
    <source>
        <dbReference type="Proteomes" id="UP001552299"/>
    </source>
</evidence>
<feature type="compositionally biased region" description="Low complexity" evidence="1">
    <location>
        <begin position="56"/>
        <end position="74"/>
    </location>
</feature>
<accession>A0ABD0U2P4</accession>
<reference evidence="2 3" key="1">
    <citation type="journal article" date="2024" name="Plant Biotechnol. J.">
        <title>Dendrobium thyrsiflorum genome and its molecular insights into genes involved in important horticultural traits.</title>
        <authorList>
            <person name="Chen B."/>
            <person name="Wang J.Y."/>
            <person name="Zheng P.J."/>
            <person name="Li K.L."/>
            <person name="Liang Y.M."/>
            <person name="Chen X.F."/>
            <person name="Zhang C."/>
            <person name="Zhao X."/>
            <person name="He X."/>
            <person name="Zhang G.Q."/>
            <person name="Liu Z.J."/>
            <person name="Xu Q."/>
        </authorList>
    </citation>
    <scope>NUCLEOTIDE SEQUENCE [LARGE SCALE GENOMIC DNA]</scope>
    <source>
        <strain evidence="2">GZMU011</strain>
    </source>
</reference>
<feature type="compositionally biased region" description="Basic and acidic residues" evidence="1">
    <location>
        <begin position="346"/>
        <end position="372"/>
    </location>
</feature>
<evidence type="ECO:0000256" key="1">
    <source>
        <dbReference type="SAM" id="MobiDB-lite"/>
    </source>
</evidence>
<dbReference type="AlphaFoldDB" id="A0ABD0U2P4"/>
<dbReference type="InterPro" id="IPR004252">
    <property type="entry name" value="Probable_transposase_24"/>
</dbReference>
<protein>
    <submittedName>
        <fullName evidence="2">Uncharacterized protein</fullName>
    </submittedName>
</protein>
<name>A0ABD0U2P4_DENTH</name>
<organism evidence="2 3">
    <name type="scientific">Dendrobium thyrsiflorum</name>
    <name type="common">Pinecone-like raceme dendrobium</name>
    <name type="synonym">Orchid</name>
    <dbReference type="NCBI Taxonomy" id="117978"/>
    <lineage>
        <taxon>Eukaryota</taxon>
        <taxon>Viridiplantae</taxon>
        <taxon>Streptophyta</taxon>
        <taxon>Embryophyta</taxon>
        <taxon>Tracheophyta</taxon>
        <taxon>Spermatophyta</taxon>
        <taxon>Magnoliopsida</taxon>
        <taxon>Liliopsida</taxon>
        <taxon>Asparagales</taxon>
        <taxon>Orchidaceae</taxon>
        <taxon>Epidendroideae</taxon>
        <taxon>Malaxideae</taxon>
        <taxon>Dendrobiinae</taxon>
        <taxon>Dendrobium</taxon>
    </lineage>
</organism>
<evidence type="ECO:0000313" key="2">
    <source>
        <dbReference type="EMBL" id="KAL0906133.1"/>
    </source>
</evidence>
<dbReference type="EMBL" id="JANQDX010000018">
    <property type="protein sequence ID" value="KAL0906133.1"/>
    <property type="molecule type" value="Genomic_DNA"/>
</dbReference>
<feature type="region of interest" description="Disordered" evidence="1">
    <location>
        <begin position="54"/>
        <end position="119"/>
    </location>
</feature>
<sequence length="372" mass="42277">MVPGVRGPEPAQIILKGSRINKTELRTLGQWAKPSILAAQFHALSIDDVWRSKKVTGGPSRSSTLPTTPTQPATHTKHATHTTSLPTPPRASSPQFYSGDPRFPSPDPRFPSPDLRFPLPDATQSTPFYPYYPPPPYGGPPAYPYPPYVLPYYPPPPPQPASTGGPSTAAAAEQTTDGRMLIAPEGDTLYPSKQPTHKIRDLIRSRYDAPYVSWKKIPKEVRDMWFREFERNFCLLPQHNDKIRKNFEKRGSTRMRDMFTDIRKSGERPLWIGESVWAELNAAWDSVEYSRRRDQNRQNRASDVGGKGSSLHTGVSIPHTEHRRRLKEVLGREPTPVELHSHTHKRQEDQQWIDERGRKAHEEYTGLRESQA</sequence>
<keyword evidence="3" id="KW-1185">Reference proteome</keyword>
<feature type="region of interest" description="Disordered" evidence="1">
    <location>
        <begin position="290"/>
        <end position="372"/>
    </location>
</feature>